<dbReference type="InterPro" id="IPR054208">
    <property type="entry name" value="DUF6914"/>
</dbReference>
<evidence type="ECO:0000313" key="2">
    <source>
        <dbReference type="Proteomes" id="UP000078544"/>
    </source>
</evidence>
<organism evidence="1 2">
    <name type="scientific">Moelleriella libera RCEF 2490</name>
    <dbReference type="NCBI Taxonomy" id="1081109"/>
    <lineage>
        <taxon>Eukaryota</taxon>
        <taxon>Fungi</taxon>
        <taxon>Dikarya</taxon>
        <taxon>Ascomycota</taxon>
        <taxon>Pezizomycotina</taxon>
        <taxon>Sordariomycetes</taxon>
        <taxon>Hypocreomycetidae</taxon>
        <taxon>Hypocreales</taxon>
        <taxon>Clavicipitaceae</taxon>
        <taxon>Moelleriella</taxon>
    </lineage>
</organism>
<dbReference type="AlphaFoldDB" id="A0A166NYK0"/>
<evidence type="ECO:0000313" key="1">
    <source>
        <dbReference type="EMBL" id="KZZ93300.1"/>
    </source>
</evidence>
<protein>
    <submittedName>
        <fullName evidence="1">Uncharacterized protein</fullName>
    </submittedName>
</protein>
<dbReference type="Pfam" id="PF21858">
    <property type="entry name" value="DUF6914"/>
    <property type="match status" value="1"/>
</dbReference>
<dbReference type="OrthoDB" id="2679825at2759"/>
<reference evidence="1 2" key="1">
    <citation type="journal article" date="2016" name="Genome Biol. Evol.">
        <title>Divergent and convergent evolution of fungal pathogenicity.</title>
        <authorList>
            <person name="Shang Y."/>
            <person name="Xiao G."/>
            <person name="Zheng P."/>
            <person name="Cen K."/>
            <person name="Zhan S."/>
            <person name="Wang C."/>
        </authorList>
    </citation>
    <scope>NUCLEOTIDE SEQUENCE [LARGE SCALE GENOMIC DNA]</scope>
    <source>
        <strain evidence="1 2">RCEF 2490</strain>
    </source>
</reference>
<comment type="caution">
    <text evidence="1">The sequence shown here is derived from an EMBL/GenBank/DDBJ whole genome shotgun (WGS) entry which is preliminary data.</text>
</comment>
<name>A0A166NYK0_9HYPO</name>
<proteinExistence type="predicted"/>
<dbReference type="EMBL" id="AZGY01000013">
    <property type="protein sequence ID" value="KZZ93300.1"/>
    <property type="molecule type" value="Genomic_DNA"/>
</dbReference>
<keyword evidence="2" id="KW-1185">Reference proteome</keyword>
<sequence length="180" mass="20771">MREFLTFPTQPVATEADSPLLPTNSYHWALLSGPKNVSKAGFQHVMYHVKDKIVVRNEQSEASRVWEYAAESDRTSMLLVRIMVAKVSDTRRLESILRKVPLHADRTEWNSVAWVREALHLAGNEPGTLHPRVKDWEAIRDMAMWYVEQKKAEHRFDGLGHFDASKPATWDMIQGKEITF</sequence>
<accession>A0A166NYK0</accession>
<gene>
    <name evidence="1" type="ORF">AAL_05685</name>
</gene>
<dbReference type="Proteomes" id="UP000078544">
    <property type="component" value="Unassembled WGS sequence"/>
</dbReference>